<dbReference type="PANTHER" id="PTHR46333:SF2">
    <property type="entry name" value="CYTOKINESIS PROTEIN 3"/>
    <property type="match status" value="1"/>
</dbReference>
<keyword evidence="1" id="KW-0812">Transmembrane</keyword>
<dbReference type="SUPFAM" id="SSF54001">
    <property type="entry name" value="Cysteine proteinases"/>
    <property type="match status" value="1"/>
</dbReference>
<dbReference type="InterPro" id="IPR002931">
    <property type="entry name" value="Transglutaminase-like"/>
</dbReference>
<protein>
    <recommendedName>
        <fullName evidence="2">Transglutaminase-like domain-containing protein</fullName>
    </recommendedName>
</protein>
<dbReference type="EMBL" id="CACVKT020002176">
    <property type="protein sequence ID" value="CAC5376236.1"/>
    <property type="molecule type" value="Genomic_DNA"/>
</dbReference>
<dbReference type="PANTHER" id="PTHR46333">
    <property type="entry name" value="CYTOKINESIS PROTEIN 3"/>
    <property type="match status" value="1"/>
</dbReference>
<organism evidence="3 4">
    <name type="scientific">Mytilus coruscus</name>
    <name type="common">Sea mussel</name>
    <dbReference type="NCBI Taxonomy" id="42192"/>
    <lineage>
        <taxon>Eukaryota</taxon>
        <taxon>Metazoa</taxon>
        <taxon>Spiralia</taxon>
        <taxon>Lophotrochozoa</taxon>
        <taxon>Mollusca</taxon>
        <taxon>Bivalvia</taxon>
        <taxon>Autobranchia</taxon>
        <taxon>Pteriomorphia</taxon>
        <taxon>Mytilida</taxon>
        <taxon>Mytiloidea</taxon>
        <taxon>Mytilidae</taxon>
        <taxon>Mytilinae</taxon>
        <taxon>Mytilus</taxon>
    </lineage>
</organism>
<keyword evidence="1" id="KW-0472">Membrane</keyword>
<dbReference type="Gene3D" id="3.10.620.30">
    <property type="match status" value="1"/>
</dbReference>
<evidence type="ECO:0000313" key="4">
    <source>
        <dbReference type="Proteomes" id="UP000507470"/>
    </source>
</evidence>
<feature type="transmembrane region" description="Helical" evidence="1">
    <location>
        <begin position="147"/>
        <end position="170"/>
    </location>
</feature>
<evidence type="ECO:0000313" key="3">
    <source>
        <dbReference type="EMBL" id="CAC5376236.1"/>
    </source>
</evidence>
<name>A0A6J8B378_MYTCO</name>
<dbReference type="Pfam" id="PF01841">
    <property type="entry name" value="Transglut_core"/>
    <property type="match status" value="1"/>
</dbReference>
<reference evidence="3 4" key="1">
    <citation type="submission" date="2020-06" db="EMBL/GenBank/DDBJ databases">
        <authorList>
            <person name="Li R."/>
            <person name="Bekaert M."/>
        </authorList>
    </citation>
    <scope>NUCLEOTIDE SEQUENCE [LARGE SCALE GENOMIC DNA]</scope>
    <source>
        <strain evidence="4">wild</strain>
    </source>
</reference>
<keyword evidence="1" id="KW-1133">Transmembrane helix</keyword>
<dbReference type="InterPro" id="IPR038765">
    <property type="entry name" value="Papain-like_cys_pep_sf"/>
</dbReference>
<sequence length="211" mass="24153">MGCGTSVNSVVPLQYFENQNGSALRINCPGSDILDYVSTEEIKEADERAEQLNLSETSIDILLENLCQNTKNKVICVRLFFKWIVNNIRYDPTSKYTDVNSILNNKRGSSEGFANLFEHMCSFKNIKVIRLNSCVKSYSFILDNKKLTTNIICTCGMLFSLTIFIITWTARGLRFQLVTRNMVTHILKVQNSFFLHLQMLLEISVDKNQLN</sequence>
<dbReference type="Proteomes" id="UP000507470">
    <property type="component" value="Unassembled WGS sequence"/>
</dbReference>
<dbReference type="GO" id="GO:0005737">
    <property type="term" value="C:cytoplasm"/>
    <property type="evidence" value="ECO:0007669"/>
    <property type="project" value="TreeGrafter"/>
</dbReference>
<keyword evidence="4" id="KW-1185">Reference proteome</keyword>
<dbReference type="OrthoDB" id="6129702at2759"/>
<dbReference type="AlphaFoldDB" id="A0A6J8B378"/>
<feature type="domain" description="Transglutaminase-like" evidence="2">
    <location>
        <begin position="68"/>
        <end position="121"/>
    </location>
</feature>
<gene>
    <name evidence="3" type="ORF">MCOR_12958</name>
</gene>
<evidence type="ECO:0000259" key="2">
    <source>
        <dbReference type="Pfam" id="PF01841"/>
    </source>
</evidence>
<dbReference type="InterPro" id="IPR052557">
    <property type="entry name" value="CAP/Cytokinesis_protein"/>
</dbReference>
<evidence type="ECO:0000256" key="1">
    <source>
        <dbReference type="SAM" id="Phobius"/>
    </source>
</evidence>
<accession>A0A6J8B378</accession>
<proteinExistence type="predicted"/>